<evidence type="ECO:0000256" key="2">
    <source>
        <dbReference type="SAM" id="SignalP"/>
    </source>
</evidence>
<evidence type="ECO:0000256" key="1">
    <source>
        <dbReference type="SAM" id="MobiDB-lite"/>
    </source>
</evidence>
<evidence type="ECO:0000313" key="4">
    <source>
        <dbReference type="EMBL" id="GAA4760571.1"/>
    </source>
</evidence>
<dbReference type="EMBL" id="BAABJV010000001">
    <property type="protein sequence ID" value="GAA4760571.1"/>
    <property type="molecule type" value="Genomic_DNA"/>
</dbReference>
<protein>
    <recommendedName>
        <fullName evidence="3">DUF6777 domain-containing protein</fullName>
    </recommendedName>
</protein>
<feature type="signal peptide" evidence="2">
    <location>
        <begin position="1"/>
        <end position="21"/>
    </location>
</feature>
<sequence>MRAPMQRLSVAAATACVGLLAAGCGGTDAPPGPEELLLQPTSARGAGAYAPSAAVRAPAFAPPAVTAAPASPSGGGTTLRTLSGAAPGLYGGLPERASCDVPALTRHLSADRAEGRAFATAAEIEHGDVAAFLRGLTPVVLRADTRITGHRLADGGNRAHQAVLQAGTAVLVDHFGAPRVRCADASPLGPPVPAERAVVPRGRPWDRYRPDQAIVVKPAEQVVSSLLLVSTADGSWIERPSGTGGEEDARPEVLPPVAAEEVFADPALAGPGAGAGQAPATSGDTGSAPAGQAPEAPLPDVPAYDPLPPADLPPADVPPPQPDAAPAPEPLPDGPDAPPVLPDVPLPPASDPYASEYSPG</sequence>
<comment type="caution">
    <text evidence="4">The sequence shown here is derived from an EMBL/GenBank/DDBJ whole genome shotgun (WGS) entry which is preliminary data.</text>
</comment>
<feature type="compositionally biased region" description="Low complexity" evidence="1">
    <location>
        <begin position="267"/>
        <end position="280"/>
    </location>
</feature>
<dbReference type="PROSITE" id="PS51257">
    <property type="entry name" value="PROKAR_LIPOPROTEIN"/>
    <property type="match status" value="1"/>
</dbReference>
<keyword evidence="5" id="KW-1185">Reference proteome</keyword>
<accession>A0ABP8ZMQ7</accession>
<feature type="compositionally biased region" description="Pro residues" evidence="1">
    <location>
        <begin position="296"/>
        <end position="350"/>
    </location>
</feature>
<gene>
    <name evidence="4" type="ORF">GCM10023329_02150</name>
</gene>
<feature type="domain" description="DUF6777" evidence="3">
    <location>
        <begin position="80"/>
        <end position="242"/>
    </location>
</feature>
<dbReference type="Proteomes" id="UP001501147">
    <property type="component" value="Unassembled WGS sequence"/>
</dbReference>
<organism evidence="4 5">
    <name type="scientific">Streptomyces sanyensis</name>
    <dbReference type="NCBI Taxonomy" id="568869"/>
    <lineage>
        <taxon>Bacteria</taxon>
        <taxon>Bacillati</taxon>
        <taxon>Actinomycetota</taxon>
        <taxon>Actinomycetes</taxon>
        <taxon>Kitasatosporales</taxon>
        <taxon>Streptomycetaceae</taxon>
        <taxon>Streptomyces</taxon>
    </lineage>
</organism>
<evidence type="ECO:0000259" key="3">
    <source>
        <dbReference type="Pfam" id="PF20568"/>
    </source>
</evidence>
<dbReference type="Pfam" id="PF20568">
    <property type="entry name" value="DUF6777"/>
    <property type="match status" value="1"/>
</dbReference>
<dbReference type="InterPro" id="IPR046704">
    <property type="entry name" value="DUF6777"/>
</dbReference>
<feature type="chain" id="PRO_5045320213" description="DUF6777 domain-containing protein" evidence="2">
    <location>
        <begin position="22"/>
        <end position="360"/>
    </location>
</feature>
<proteinExistence type="predicted"/>
<reference evidence="5" key="1">
    <citation type="journal article" date="2019" name="Int. J. Syst. Evol. Microbiol.">
        <title>The Global Catalogue of Microorganisms (GCM) 10K type strain sequencing project: providing services to taxonomists for standard genome sequencing and annotation.</title>
        <authorList>
            <consortium name="The Broad Institute Genomics Platform"/>
            <consortium name="The Broad Institute Genome Sequencing Center for Infectious Disease"/>
            <person name="Wu L."/>
            <person name="Ma J."/>
        </authorList>
    </citation>
    <scope>NUCLEOTIDE SEQUENCE [LARGE SCALE GENOMIC DNA]</scope>
    <source>
        <strain evidence="5">JCM 18324</strain>
    </source>
</reference>
<name>A0ABP8ZMQ7_9ACTN</name>
<evidence type="ECO:0000313" key="5">
    <source>
        <dbReference type="Proteomes" id="UP001501147"/>
    </source>
</evidence>
<keyword evidence="2" id="KW-0732">Signal</keyword>
<feature type="region of interest" description="Disordered" evidence="1">
    <location>
        <begin position="267"/>
        <end position="360"/>
    </location>
</feature>